<protein>
    <recommendedName>
        <fullName evidence="3">HTH CENPB-type domain-containing protein</fullName>
    </recommendedName>
</protein>
<evidence type="ECO:0000313" key="1">
    <source>
        <dbReference type="EMBL" id="KAF2187419.1"/>
    </source>
</evidence>
<proteinExistence type="predicted"/>
<sequence>MDRASQVLAQCLPPDIPRTYAALSERGNVPISTLHHRNHGRRSKEELARSRQYLTLEEKAFVKFLFLMSSFGHPVRIKFIRSLAFSIAR</sequence>
<feature type="non-terminal residue" evidence="1">
    <location>
        <position position="89"/>
    </location>
</feature>
<gene>
    <name evidence="1" type="ORF">K469DRAFT_501369</name>
</gene>
<evidence type="ECO:0008006" key="3">
    <source>
        <dbReference type="Google" id="ProtNLM"/>
    </source>
</evidence>
<reference evidence="1" key="1">
    <citation type="journal article" date="2020" name="Stud. Mycol.">
        <title>101 Dothideomycetes genomes: a test case for predicting lifestyles and emergence of pathogens.</title>
        <authorList>
            <person name="Haridas S."/>
            <person name="Albert R."/>
            <person name="Binder M."/>
            <person name="Bloem J."/>
            <person name="Labutti K."/>
            <person name="Salamov A."/>
            <person name="Andreopoulos B."/>
            <person name="Baker S."/>
            <person name="Barry K."/>
            <person name="Bills G."/>
            <person name="Bluhm B."/>
            <person name="Cannon C."/>
            <person name="Castanera R."/>
            <person name="Culley D."/>
            <person name="Daum C."/>
            <person name="Ezra D."/>
            <person name="Gonzalez J."/>
            <person name="Henrissat B."/>
            <person name="Kuo A."/>
            <person name="Liang C."/>
            <person name="Lipzen A."/>
            <person name="Lutzoni F."/>
            <person name="Magnuson J."/>
            <person name="Mondo S."/>
            <person name="Nolan M."/>
            <person name="Ohm R."/>
            <person name="Pangilinan J."/>
            <person name="Park H.-J."/>
            <person name="Ramirez L."/>
            <person name="Alfaro M."/>
            <person name="Sun H."/>
            <person name="Tritt A."/>
            <person name="Yoshinaga Y."/>
            <person name="Zwiers L.-H."/>
            <person name="Turgeon B."/>
            <person name="Goodwin S."/>
            <person name="Spatafora J."/>
            <person name="Crous P."/>
            <person name="Grigoriev I."/>
        </authorList>
    </citation>
    <scope>NUCLEOTIDE SEQUENCE</scope>
    <source>
        <strain evidence="1">CBS 207.26</strain>
    </source>
</reference>
<dbReference type="EMBL" id="ML994627">
    <property type="protein sequence ID" value="KAF2187419.1"/>
    <property type="molecule type" value="Genomic_DNA"/>
</dbReference>
<organism evidence="1 2">
    <name type="scientific">Zopfia rhizophila CBS 207.26</name>
    <dbReference type="NCBI Taxonomy" id="1314779"/>
    <lineage>
        <taxon>Eukaryota</taxon>
        <taxon>Fungi</taxon>
        <taxon>Dikarya</taxon>
        <taxon>Ascomycota</taxon>
        <taxon>Pezizomycotina</taxon>
        <taxon>Dothideomycetes</taxon>
        <taxon>Dothideomycetes incertae sedis</taxon>
        <taxon>Zopfiaceae</taxon>
        <taxon>Zopfia</taxon>
    </lineage>
</organism>
<dbReference type="OrthoDB" id="3688333at2759"/>
<accession>A0A6A6EA33</accession>
<dbReference type="AlphaFoldDB" id="A0A6A6EA33"/>
<name>A0A6A6EA33_9PEZI</name>
<evidence type="ECO:0000313" key="2">
    <source>
        <dbReference type="Proteomes" id="UP000800200"/>
    </source>
</evidence>
<keyword evidence="2" id="KW-1185">Reference proteome</keyword>
<dbReference type="Proteomes" id="UP000800200">
    <property type="component" value="Unassembled WGS sequence"/>
</dbReference>